<proteinExistence type="predicted"/>
<organism evidence="2 3">
    <name type="scientific">Perkinsus olseni</name>
    <name type="common">Perkinsus atlanticus</name>
    <dbReference type="NCBI Taxonomy" id="32597"/>
    <lineage>
        <taxon>Eukaryota</taxon>
        <taxon>Sar</taxon>
        <taxon>Alveolata</taxon>
        <taxon>Perkinsozoa</taxon>
        <taxon>Perkinsea</taxon>
        <taxon>Perkinsida</taxon>
        <taxon>Perkinsidae</taxon>
        <taxon>Perkinsus</taxon>
    </lineage>
</organism>
<gene>
    <name evidence="2" type="ORF">FOZ60_015464</name>
</gene>
<dbReference type="Proteomes" id="UP000541610">
    <property type="component" value="Unassembled WGS sequence"/>
</dbReference>
<feature type="signal peptide" evidence="1">
    <location>
        <begin position="1"/>
        <end position="18"/>
    </location>
</feature>
<feature type="chain" id="PRO_5029466817" evidence="1">
    <location>
        <begin position="19"/>
        <end position="115"/>
    </location>
</feature>
<sequence>MMTIFAASILLIIGLTVAAEDGNVKPKSEKEARSPIMQEGAAMSPYQFDNNFIVTALRGSESHLLPGPAEQVSSDSLKLQDSLCNWCHFCQSVPYWLICWPTLSVCGSDCDNCCS</sequence>
<dbReference type="EMBL" id="JABANP010000078">
    <property type="protein sequence ID" value="KAF4691466.1"/>
    <property type="molecule type" value="Genomic_DNA"/>
</dbReference>
<comment type="caution">
    <text evidence="2">The sequence shown here is derived from an EMBL/GenBank/DDBJ whole genome shotgun (WGS) entry which is preliminary data.</text>
</comment>
<reference evidence="2 3" key="1">
    <citation type="submission" date="2020-04" db="EMBL/GenBank/DDBJ databases">
        <title>Perkinsus olseni comparative genomics.</title>
        <authorList>
            <person name="Bogema D.R."/>
        </authorList>
    </citation>
    <scope>NUCLEOTIDE SEQUENCE [LARGE SCALE GENOMIC DNA]</scope>
    <source>
        <strain evidence="2">00978-12</strain>
    </source>
</reference>
<keyword evidence="1" id="KW-0732">Signal</keyword>
<protein>
    <submittedName>
        <fullName evidence="2">Uncharacterized protein</fullName>
    </submittedName>
</protein>
<accession>A0A7J6P6U3</accession>
<evidence type="ECO:0000313" key="2">
    <source>
        <dbReference type="EMBL" id="KAF4691466.1"/>
    </source>
</evidence>
<dbReference type="AlphaFoldDB" id="A0A7J6P6U3"/>
<name>A0A7J6P6U3_PEROL</name>
<evidence type="ECO:0000256" key="1">
    <source>
        <dbReference type="SAM" id="SignalP"/>
    </source>
</evidence>
<evidence type="ECO:0000313" key="3">
    <source>
        <dbReference type="Proteomes" id="UP000541610"/>
    </source>
</evidence>